<keyword evidence="2" id="KW-1185">Reference proteome</keyword>
<accession>A0A7T8KL52</accession>
<dbReference type="Proteomes" id="UP000595437">
    <property type="component" value="Chromosome 2"/>
</dbReference>
<dbReference type="EMBL" id="CP045891">
    <property type="protein sequence ID" value="QQP57960.1"/>
    <property type="molecule type" value="Genomic_DNA"/>
</dbReference>
<protein>
    <submittedName>
        <fullName evidence="1">Uncharacterized protein</fullName>
    </submittedName>
</protein>
<organism evidence="1 2">
    <name type="scientific">Caligus rogercresseyi</name>
    <name type="common">Sea louse</name>
    <dbReference type="NCBI Taxonomy" id="217165"/>
    <lineage>
        <taxon>Eukaryota</taxon>
        <taxon>Metazoa</taxon>
        <taxon>Ecdysozoa</taxon>
        <taxon>Arthropoda</taxon>
        <taxon>Crustacea</taxon>
        <taxon>Multicrustacea</taxon>
        <taxon>Hexanauplia</taxon>
        <taxon>Copepoda</taxon>
        <taxon>Siphonostomatoida</taxon>
        <taxon>Caligidae</taxon>
        <taxon>Caligus</taxon>
    </lineage>
</organism>
<dbReference type="AlphaFoldDB" id="A0A7T8KL52"/>
<sequence length="57" mass="6502">MKILKATVRGATVYRIIKAFKESGKVSRKVQVRKKIVRTLAVKKRIREKPGQIQLGP</sequence>
<reference evidence="2" key="1">
    <citation type="submission" date="2021-01" db="EMBL/GenBank/DDBJ databases">
        <title>Caligus Genome Assembly.</title>
        <authorList>
            <person name="Gallardo-Escarate C."/>
        </authorList>
    </citation>
    <scope>NUCLEOTIDE SEQUENCE [LARGE SCALE GENOMIC DNA]</scope>
</reference>
<name>A0A7T8KL52_CALRO</name>
<proteinExistence type="predicted"/>
<gene>
    <name evidence="1" type="ORF">FKW44_003126</name>
</gene>
<evidence type="ECO:0000313" key="1">
    <source>
        <dbReference type="EMBL" id="QQP57960.1"/>
    </source>
</evidence>
<evidence type="ECO:0000313" key="2">
    <source>
        <dbReference type="Proteomes" id="UP000595437"/>
    </source>
</evidence>